<dbReference type="GeneID" id="120106620"/>
<reference evidence="2" key="1">
    <citation type="submission" date="2025-08" db="UniProtKB">
        <authorList>
            <consortium name="RefSeq"/>
        </authorList>
    </citation>
    <scope>IDENTIFICATION</scope>
    <source>
        <tissue evidence="2">Young leaves</tissue>
    </source>
</reference>
<proteinExistence type="predicted"/>
<dbReference type="Proteomes" id="UP000228380">
    <property type="component" value="Unplaced"/>
</dbReference>
<dbReference type="OrthoDB" id="443140at2759"/>
<dbReference type="KEGG" id="pda:120106620"/>
<organism evidence="1 2">
    <name type="scientific">Phoenix dactylifera</name>
    <name type="common">Date palm</name>
    <dbReference type="NCBI Taxonomy" id="42345"/>
    <lineage>
        <taxon>Eukaryota</taxon>
        <taxon>Viridiplantae</taxon>
        <taxon>Streptophyta</taxon>
        <taxon>Embryophyta</taxon>
        <taxon>Tracheophyta</taxon>
        <taxon>Spermatophyta</taxon>
        <taxon>Magnoliopsida</taxon>
        <taxon>Liliopsida</taxon>
        <taxon>Arecaceae</taxon>
        <taxon>Coryphoideae</taxon>
        <taxon>Phoeniceae</taxon>
        <taxon>Phoenix</taxon>
    </lineage>
</organism>
<dbReference type="CDD" id="cd09272">
    <property type="entry name" value="RNase_HI_RT_Ty1"/>
    <property type="match status" value="1"/>
</dbReference>
<name>A0A8B8ZQA9_PHODC</name>
<gene>
    <name evidence="2" type="primary">LOC120106620</name>
</gene>
<sequence>MKSIPYASEVGRVMYTMICCRPDLAHAVSQVSRFMANPGKEHWRALKGVFRYLVGTVGVGIFYGQEGSKEKNSNMTKENQNRMIGFVDADYGGDMDTRRSTRGYVFCLNGGPVSWRSSLQPITALSTTEAEYIGITEAAKEAPWLKGLALEMGFA</sequence>
<accession>A0A8B8ZQA9</accession>
<evidence type="ECO:0000313" key="1">
    <source>
        <dbReference type="Proteomes" id="UP000228380"/>
    </source>
</evidence>
<evidence type="ECO:0000313" key="2">
    <source>
        <dbReference type="RefSeq" id="XP_038975527.1"/>
    </source>
</evidence>
<dbReference type="RefSeq" id="XP_038975527.1">
    <property type="nucleotide sequence ID" value="XM_039119599.1"/>
</dbReference>
<dbReference type="PANTHER" id="PTHR11439">
    <property type="entry name" value="GAG-POL-RELATED RETROTRANSPOSON"/>
    <property type="match status" value="1"/>
</dbReference>
<keyword evidence="1" id="KW-1185">Reference proteome</keyword>
<protein>
    <submittedName>
        <fullName evidence="2">Secreted RxLR effector protein 161-like</fullName>
    </submittedName>
</protein>
<dbReference type="AlphaFoldDB" id="A0A8B8ZQA9"/>